<dbReference type="GO" id="GO:0000155">
    <property type="term" value="F:phosphorelay sensor kinase activity"/>
    <property type="evidence" value="ECO:0007669"/>
    <property type="project" value="InterPro"/>
</dbReference>
<dbReference type="EMBL" id="QZAR01000331">
    <property type="protein sequence ID" value="THW82771.1"/>
    <property type="molecule type" value="Genomic_DNA"/>
</dbReference>
<evidence type="ECO:0000256" key="3">
    <source>
        <dbReference type="SAM" id="MobiDB-lite"/>
    </source>
</evidence>
<gene>
    <name evidence="6" type="ORF">D6D15_10015</name>
</gene>
<dbReference type="InterPro" id="IPR005467">
    <property type="entry name" value="His_kinase_dom"/>
</dbReference>
<dbReference type="AlphaFoldDB" id="A0A4S9ASF6"/>
<dbReference type="SUPFAM" id="SSF52172">
    <property type="entry name" value="CheY-like"/>
    <property type="match status" value="1"/>
</dbReference>
<dbReference type="InterPro" id="IPR004358">
    <property type="entry name" value="Sig_transdc_His_kin-like_C"/>
</dbReference>
<sequence>MGGMAGKSAQCDQSLDALAQDERLRMRTLARYFLPAQITADTLRAISGQPVPPTLSQDTHLTALAQLGPLKLQCDRAFISLLSTSTQFIIAEATRSISLRQTNRFRGQQDALFLGVQALHKSYGVCPNTVNIFTDSTGTLASETPDIVANTTRYIIRDFRALDLFKDRPYVVGFPHMRSYAEVPLTSSNGRVIGSYCVVDDVLRDDFFDDDTTFVLTEIADSIVNYLDSVNVKHAQARGERLMEGLSMFAEKKFTSMAETNLRKERRAWSRSKFNIRATEDCDQVPPDLWPSSSSSQSTRPISISSTRDSDEDNRTDLTTPSENSRSLGDPASSSCLTTPLDRPTTLDKEALETSNPSNPRFDVFNRAAAIIRDALDIDGVAFFSASDKAQNRGSGSNCQMLGNSLAPDHFAEDLRELKSSSLGYLSSTFPKGQIFSVDKYGPFPFDTDTHHIDDFDEGSDRSTLSLFSVDMQGGLPAARSLLFLPLRDLSSNALFAGLIGWTADPIQHIGKDDLISLRAFGNAVMTELARSEADYVSRAKSDFISSISHELRSPLHGVLASVELLNDSTIGESDKDIVHMIETCGTTLLDTLNHLLDYSQINRFNGSRSKIEGQSASENSTTLANVHGQTSVASLDQLIIDVVESVFLGVQSQRAPKTSLSAPQNGRNNVGIHVNIEHGPDWRMSLHVGAWKRVIMNLFANSLKFTSRGFIEVLLSVVNRPDTDGNEREHACLVVQDCGCGMSTQYLEQQLFTPFIQEDSAKPGTGLGMSLVKQIVEDFAGAINVESVQGVGTRTELLVPLSRALTEAGSEGKSLSTIFDTAGALKGQTVCLVKSPGHDTKRLARGLRGDQAVSLTSLLSDITQDWLGMKFSTVKSLNEKEADFFVVCDVLQDGSSEQQLDCSLMPTEKRIISIGLDESGLTQLGDVTTVSYPISPRSLCKALLASLKTSQTHQANGARGRTQTQAPINSAEVLSSAQQTSDVLVDHNHGPPCKPSQEHTERLNKSESLSSRVRSRTRQPEHALIVDDNAINLKILQSYLKKLGCTVATATNGLEAVEVYKATKTAFDFVFMDISMPIMDGFEASRKIREHEKSSSEQAKQPTYIIALTGLGSDASRQEAAISGIDQFHTKPVKLDHIRTLLSSLSAESHGAEDGKPAPPS</sequence>
<dbReference type="InterPro" id="IPR003661">
    <property type="entry name" value="HisK_dim/P_dom"/>
</dbReference>
<dbReference type="InterPro" id="IPR036097">
    <property type="entry name" value="HisK_dim/P_sf"/>
</dbReference>
<dbReference type="PANTHER" id="PTHR43719">
    <property type="entry name" value="TWO-COMPONENT HISTIDINE KINASE"/>
    <property type="match status" value="1"/>
</dbReference>
<protein>
    <submittedName>
        <fullName evidence="6">Uncharacterized protein</fullName>
    </submittedName>
</protein>
<dbReference type="PROSITE" id="PS50110">
    <property type="entry name" value="RESPONSE_REGULATORY"/>
    <property type="match status" value="1"/>
</dbReference>
<dbReference type="PROSITE" id="PS50109">
    <property type="entry name" value="HIS_KIN"/>
    <property type="match status" value="1"/>
</dbReference>
<comment type="caution">
    <text evidence="6">The sequence shown here is derived from an EMBL/GenBank/DDBJ whole genome shotgun (WGS) entry which is preliminary data.</text>
</comment>
<evidence type="ECO:0000256" key="1">
    <source>
        <dbReference type="ARBA" id="ARBA00022553"/>
    </source>
</evidence>
<dbReference type="InterPro" id="IPR036890">
    <property type="entry name" value="HATPase_C_sf"/>
</dbReference>
<evidence type="ECO:0000313" key="7">
    <source>
        <dbReference type="Proteomes" id="UP000304928"/>
    </source>
</evidence>
<organism evidence="6 7">
    <name type="scientific">Aureobasidium pullulans</name>
    <name type="common">Black yeast</name>
    <name type="synonym">Pullularia pullulans</name>
    <dbReference type="NCBI Taxonomy" id="5580"/>
    <lineage>
        <taxon>Eukaryota</taxon>
        <taxon>Fungi</taxon>
        <taxon>Dikarya</taxon>
        <taxon>Ascomycota</taxon>
        <taxon>Pezizomycotina</taxon>
        <taxon>Dothideomycetes</taxon>
        <taxon>Dothideomycetidae</taxon>
        <taxon>Dothideales</taxon>
        <taxon>Saccotheciaceae</taxon>
        <taxon>Aureobasidium</taxon>
    </lineage>
</organism>
<dbReference type="Gene3D" id="1.10.287.130">
    <property type="match status" value="1"/>
</dbReference>
<evidence type="ECO:0000259" key="5">
    <source>
        <dbReference type="PROSITE" id="PS50110"/>
    </source>
</evidence>
<accession>A0A4S9ASF6</accession>
<evidence type="ECO:0000259" key="4">
    <source>
        <dbReference type="PROSITE" id="PS50109"/>
    </source>
</evidence>
<feature type="region of interest" description="Disordered" evidence="3">
    <location>
        <begin position="985"/>
        <end position="1017"/>
    </location>
</feature>
<proteinExistence type="predicted"/>
<dbReference type="Pfam" id="PF02518">
    <property type="entry name" value="HATPase_c"/>
    <property type="match status" value="1"/>
</dbReference>
<feature type="region of interest" description="Disordered" evidence="3">
    <location>
        <begin position="282"/>
        <end position="343"/>
    </location>
</feature>
<dbReference type="CDD" id="cd00082">
    <property type="entry name" value="HisKA"/>
    <property type="match status" value="1"/>
</dbReference>
<feature type="modified residue" description="4-aspartylphosphate" evidence="2">
    <location>
        <position position="1074"/>
    </location>
</feature>
<dbReference type="SUPFAM" id="SSF55874">
    <property type="entry name" value="ATPase domain of HSP90 chaperone/DNA topoisomerase II/histidine kinase"/>
    <property type="match status" value="1"/>
</dbReference>
<evidence type="ECO:0000256" key="2">
    <source>
        <dbReference type="PROSITE-ProRule" id="PRU00169"/>
    </source>
</evidence>
<dbReference type="FunFam" id="1.10.287.130:FF:000023">
    <property type="entry name" value="Sensor histidine kinase/response regulator, putative"/>
    <property type="match status" value="1"/>
</dbReference>
<dbReference type="InterPro" id="IPR011006">
    <property type="entry name" value="CheY-like_superfamily"/>
</dbReference>
<feature type="domain" description="Response regulatory" evidence="5">
    <location>
        <begin position="1023"/>
        <end position="1147"/>
    </location>
</feature>
<dbReference type="SMART" id="SM00388">
    <property type="entry name" value="HisKA"/>
    <property type="match status" value="1"/>
</dbReference>
<feature type="compositionally biased region" description="Low complexity" evidence="3">
    <location>
        <begin position="291"/>
        <end position="307"/>
    </location>
</feature>
<dbReference type="SUPFAM" id="SSF55781">
    <property type="entry name" value="GAF domain-like"/>
    <property type="match status" value="1"/>
</dbReference>
<name>A0A4S9ASF6_AURPU</name>
<dbReference type="Gene3D" id="3.40.50.2300">
    <property type="match status" value="1"/>
</dbReference>
<dbReference type="InterPro" id="IPR050956">
    <property type="entry name" value="2C_system_His_kinase"/>
</dbReference>
<dbReference type="InterPro" id="IPR003594">
    <property type="entry name" value="HATPase_dom"/>
</dbReference>
<dbReference type="Proteomes" id="UP000304928">
    <property type="component" value="Unassembled WGS sequence"/>
</dbReference>
<dbReference type="InterPro" id="IPR001789">
    <property type="entry name" value="Sig_transdc_resp-reg_receiver"/>
</dbReference>
<evidence type="ECO:0000313" key="6">
    <source>
        <dbReference type="EMBL" id="THW82771.1"/>
    </source>
</evidence>
<reference evidence="6 7" key="1">
    <citation type="submission" date="2018-10" db="EMBL/GenBank/DDBJ databases">
        <title>Fifty Aureobasidium pullulans genomes reveal a recombining polyextremotolerant generalist.</title>
        <authorList>
            <person name="Gostincar C."/>
            <person name="Turk M."/>
            <person name="Zajc J."/>
            <person name="Gunde-Cimerman N."/>
        </authorList>
    </citation>
    <scope>NUCLEOTIDE SEQUENCE [LARGE SCALE GENOMIC DNA]</scope>
    <source>
        <strain evidence="6 7">EXF-10507</strain>
    </source>
</reference>
<dbReference type="SUPFAM" id="SSF47384">
    <property type="entry name" value="Homodimeric domain of signal transducing histidine kinase"/>
    <property type="match status" value="1"/>
</dbReference>
<dbReference type="Gene3D" id="3.30.565.10">
    <property type="entry name" value="Histidine kinase-like ATPase, C-terminal domain"/>
    <property type="match status" value="1"/>
</dbReference>
<dbReference type="SMART" id="SM00387">
    <property type="entry name" value="HATPase_c"/>
    <property type="match status" value="1"/>
</dbReference>
<feature type="domain" description="Histidine kinase" evidence="4">
    <location>
        <begin position="547"/>
        <end position="804"/>
    </location>
</feature>
<feature type="compositionally biased region" description="Basic and acidic residues" evidence="3">
    <location>
        <begin position="997"/>
        <end position="1006"/>
    </location>
</feature>
<dbReference type="SMART" id="SM00448">
    <property type="entry name" value="REC"/>
    <property type="match status" value="1"/>
</dbReference>
<feature type="compositionally biased region" description="Polar residues" evidence="3">
    <location>
        <begin position="317"/>
        <end position="336"/>
    </location>
</feature>
<dbReference type="FunFam" id="3.30.450.40:FF:000083">
    <property type="entry name" value="Sensor histidine kinase/response regulator, putative (AFU_orthologue AFUA_4G00660)"/>
    <property type="match status" value="1"/>
</dbReference>
<dbReference type="CDD" id="cd17546">
    <property type="entry name" value="REC_hyHK_CKI1_RcsC-like"/>
    <property type="match status" value="1"/>
</dbReference>
<keyword evidence="1 2" id="KW-0597">Phosphoprotein</keyword>
<dbReference type="Pfam" id="PF00512">
    <property type="entry name" value="HisKA"/>
    <property type="match status" value="1"/>
</dbReference>
<dbReference type="Pfam" id="PF00072">
    <property type="entry name" value="Response_reg"/>
    <property type="match status" value="1"/>
</dbReference>
<dbReference type="PRINTS" id="PR00344">
    <property type="entry name" value="BCTRLSENSOR"/>
</dbReference>
<dbReference type="PANTHER" id="PTHR43719:SF28">
    <property type="entry name" value="PEROXIDE STRESS-ACTIVATED HISTIDINE KINASE MAK1-RELATED"/>
    <property type="match status" value="1"/>
</dbReference>